<dbReference type="RefSeq" id="WP_151514024.1">
    <property type="nucleotide sequence ID" value="NZ_VYUA01000077.1"/>
</dbReference>
<evidence type="ECO:0000313" key="3">
    <source>
        <dbReference type="Proteomes" id="UP000326907"/>
    </source>
</evidence>
<evidence type="ECO:0000256" key="1">
    <source>
        <dbReference type="SAM" id="MobiDB-lite"/>
    </source>
</evidence>
<name>A0A5N5ENN4_9ACTN</name>
<sequence length="89" mass="9558">MTEHRPRIYGSDHDDPDPYATRPGHDYVELVGGPLDGQLLDVTALTAEERTTGALLIAPRSAYGPGGRADYEPSAGGDPGRWNWIGDVP</sequence>
<proteinExistence type="predicted"/>
<comment type="caution">
    <text evidence="2">The sequence shown here is derived from an EMBL/GenBank/DDBJ whole genome shotgun (WGS) entry which is preliminary data.</text>
</comment>
<dbReference type="EMBL" id="VYUA01000077">
    <property type="protein sequence ID" value="KAB2587714.1"/>
    <property type="molecule type" value="Genomic_DNA"/>
</dbReference>
<evidence type="ECO:0000313" key="2">
    <source>
        <dbReference type="EMBL" id="KAB2587714.1"/>
    </source>
</evidence>
<dbReference type="AlphaFoldDB" id="A0A5N5ENN4"/>
<feature type="region of interest" description="Disordered" evidence="1">
    <location>
        <begin position="62"/>
        <end position="89"/>
    </location>
</feature>
<organism evidence="2 3">
    <name type="scientific">Streptomyces arboris</name>
    <dbReference type="NCBI Taxonomy" id="2600619"/>
    <lineage>
        <taxon>Bacteria</taxon>
        <taxon>Bacillati</taxon>
        <taxon>Actinomycetota</taxon>
        <taxon>Actinomycetes</taxon>
        <taxon>Kitasatosporales</taxon>
        <taxon>Streptomycetaceae</taxon>
        <taxon>Streptomyces</taxon>
    </lineage>
</organism>
<gene>
    <name evidence="2" type="ORF">F5983_36360</name>
</gene>
<accession>A0A5N5ENN4</accession>
<dbReference type="Proteomes" id="UP000326907">
    <property type="component" value="Unassembled WGS sequence"/>
</dbReference>
<keyword evidence="3" id="KW-1185">Reference proteome</keyword>
<protein>
    <submittedName>
        <fullName evidence="2">Uncharacterized protein</fullName>
    </submittedName>
</protein>
<reference evidence="2 3" key="1">
    <citation type="submission" date="2019-09" db="EMBL/GenBank/DDBJ databases">
        <authorList>
            <person name="Liu P."/>
        </authorList>
    </citation>
    <scope>NUCLEOTIDE SEQUENCE [LARGE SCALE GENOMIC DNA]</scope>
    <source>
        <strain evidence="2 3">TRM68085</strain>
    </source>
</reference>